<proteinExistence type="inferred from homology"/>
<dbReference type="InterPro" id="IPR005522">
    <property type="entry name" value="IPK"/>
</dbReference>
<dbReference type="GO" id="GO:0000828">
    <property type="term" value="F:inositol hexakisphosphate kinase activity"/>
    <property type="evidence" value="ECO:0007669"/>
    <property type="project" value="TreeGrafter"/>
</dbReference>
<keyword evidence="2 4" id="KW-0808">Transferase</keyword>
<evidence type="ECO:0000256" key="3">
    <source>
        <dbReference type="ARBA" id="ARBA00022777"/>
    </source>
</evidence>
<dbReference type="GO" id="GO:0046854">
    <property type="term" value="P:phosphatidylinositol phosphate biosynthetic process"/>
    <property type="evidence" value="ECO:0007669"/>
    <property type="project" value="TreeGrafter"/>
</dbReference>
<protein>
    <recommendedName>
        <fullName evidence="4">Kinase</fullName>
        <ecNumber evidence="4">2.7.-.-</ecNumber>
    </recommendedName>
</protein>
<dbReference type="PANTHER" id="PTHR12400:SF21">
    <property type="entry name" value="KINASE"/>
    <property type="match status" value="1"/>
</dbReference>
<evidence type="ECO:0000313" key="5">
    <source>
        <dbReference type="EMBL" id="TKR95399.1"/>
    </source>
</evidence>
<reference evidence="5 6" key="2">
    <citation type="journal article" date="2019" name="G3 (Bethesda)">
        <title>Hybrid Assembly of the Genome of the Entomopathogenic Nematode Steinernema carpocapsae Identifies the X-Chromosome.</title>
        <authorList>
            <person name="Serra L."/>
            <person name="Macchietto M."/>
            <person name="Macias-Munoz A."/>
            <person name="McGill C.J."/>
            <person name="Rodriguez I.M."/>
            <person name="Rodriguez B."/>
            <person name="Murad R."/>
            <person name="Mortazavi A."/>
        </authorList>
    </citation>
    <scope>NUCLEOTIDE SEQUENCE [LARGE SCALE GENOMIC DNA]</scope>
    <source>
        <strain evidence="5 6">ALL</strain>
    </source>
</reference>
<dbReference type="GO" id="GO:0005634">
    <property type="term" value="C:nucleus"/>
    <property type="evidence" value="ECO:0007669"/>
    <property type="project" value="TreeGrafter"/>
</dbReference>
<keyword evidence="6" id="KW-1185">Reference proteome</keyword>
<comment type="caution">
    <text evidence="5">The sequence shown here is derived from an EMBL/GenBank/DDBJ whole genome shotgun (WGS) entry which is preliminary data.</text>
</comment>
<dbReference type="GO" id="GO:0032958">
    <property type="term" value="P:inositol phosphate biosynthetic process"/>
    <property type="evidence" value="ECO:0007669"/>
    <property type="project" value="InterPro"/>
</dbReference>
<dbReference type="Pfam" id="PF03770">
    <property type="entry name" value="IPK"/>
    <property type="match status" value="1"/>
</dbReference>
<dbReference type="GO" id="GO:0005737">
    <property type="term" value="C:cytoplasm"/>
    <property type="evidence" value="ECO:0007669"/>
    <property type="project" value="TreeGrafter"/>
</dbReference>
<dbReference type="Proteomes" id="UP000298663">
    <property type="component" value="Unassembled WGS sequence"/>
</dbReference>
<evidence type="ECO:0000256" key="4">
    <source>
        <dbReference type="RuleBase" id="RU363090"/>
    </source>
</evidence>
<evidence type="ECO:0000256" key="2">
    <source>
        <dbReference type="ARBA" id="ARBA00022679"/>
    </source>
</evidence>
<keyword evidence="3 4" id="KW-0418">Kinase</keyword>
<dbReference type="EMBL" id="AZBU02000002">
    <property type="protein sequence ID" value="TKR95399.1"/>
    <property type="molecule type" value="Genomic_DNA"/>
</dbReference>
<dbReference type="EC" id="2.7.-.-" evidence="4"/>
<accession>A0A4U5PFR1</accession>
<dbReference type="Gene3D" id="3.30.470.160">
    <property type="entry name" value="Inositol polyphosphate kinase"/>
    <property type="match status" value="1"/>
</dbReference>
<sequence>MNVTGFPHQVGGHFGLFTCAGHVCKPLNQREFAFYSQIDARLAPFTAKCCGRVRVNLTDHLDGSLTLMTDTPVACHQAGNRSRCAVSTFEADRSPEEDSSITFRLKKCGKVEAERAVNPFAGQCQSKIVQKLLKGYDRWFVLLEDIVVKYKRPCVVDLKMGTRQYGDDASAQKRQRQTQKCHTSTSASMGVRMVGMQICEPEKDAYSYINKYDGRIMDAPAFTSSLQRFLAVAGLQRVKKLFQRLELLRQTLAKAEGYRFFSSSILIAFDGALEVDDDLPVVPPSRKRKRSSSFSSDDEQDLLDDVEELEEVPATPEISVRMIDFAHSTFTGFLQDKTYEGSDEGYLLGIDTLLRIIKTFVTDSESEEDRSA</sequence>
<dbReference type="InterPro" id="IPR038286">
    <property type="entry name" value="IPK_sf"/>
</dbReference>
<evidence type="ECO:0000313" key="6">
    <source>
        <dbReference type="Proteomes" id="UP000298663"/>
    </source>
</evidence>
<dbReference type="PANTHER" id="PTHR12400">
    <property type="entry name" value="INOSITOL POLYPHOSPHATE KINASE"/>
    <property type="match status" value="1"/>
</dbReference>
<organism evidence="5 6">
    <name type="scientific">Steinernema carpocapsae</name>
    <name type="common">Entomopathogenic nematode</name>
    <dbReference type="NCBI Taxonomy" id="34508"/>
    <lineage>
        <taxon>Eukaryota</taxon>
        <taxon>Metazoa</taxon>
        <taxon>Ecdysozoa</taxon>
        <taxon>Nematoda</taxon>
        <taxon>Chromadorea</taxon>
        <taxon>Rhabditida</taxon>
        <taxon>Tylenchina</taxon>
        <taxon>Panagrolaimomorpha</taxon>
        <taxon>Strongyloidoidea</taxon>
        <taxon>Steinernematidae</taxon>
        <taxon>Steinernema</taxon>
    </lineage>
</organism>
<dbReference type="SUPFAM" id="SSF56104">
    <property type="entry name" value="SAICAR synthase-like"/>
    <property type="match status" value="1"/>
</dbReference>
<reference evidence="5 6" key="1">
    <citation type="journal article" date="2015" name="Genome Biol.">
        <title>Comparative genomics of Steinernema reveals deeply conserved gene regulatory networks.</title>
        <authorList>
            <person name="Dillman A.R."/>
            <person name="Macchietto M."/>
            <person name="Porter C.F."/>
            <person name="Rogers A."/>
            <person name="Williams B."/>
            <person name="Antoshechkin I."/>
            <person name="Lee M.M."/>
            <person name="Goodwin Z."/>
            <person name="Lu X."/>
            <person name="Lewis E.E."/>
            <person name="Goodrich-Blair H."/>
            <person name="Stock S.P."/>
            <person name="Adams B.J."/>
            <person name="Sternberg P.W."/>
            <person name="Mortazavi A."/>
        </authorList>
    </citation>
    <scope>NUCLEOTIDE SEQUENCE [LARGE SCALE GENOMIC DNA]</scope>
    <source>
        <strain evidence="5 6">ALL</strain>
    </source>
</reference>
<dbReference type="OrthoDB" id="2573163at2759"/>
<name>A0A4U5PFR1_STECR</name>
<comment type="similarity">
    <text evidence="1 4">Belongs to the inositol phosphokinase (IPK) family.</text>
</comment>
<dbReference type="STRING" id="34508.A0A4U5PFR1"/>
<dbReference type="AlphaFoldDB" id="A0A4U5PFR1"/>
<gene>
    <name evidence="5" type="ORF">L596_009574</name>
</gene>
<evidence type="ECO:0000256" key="1">
    <source>
        <dbReference type="ARBA" id="ARBA00007374"/>
    </source>
</evidence>